<organism evidence="2 3">
    <name type="scientific">Oceanibaculum indicum</name>
    <dbReference type="NCBI Taxonomy" id="526216"/>
    <lineage>
        <taxon>Bacteria</taxon>
        <taxon>Pseudomonadati</taxon>
        <taxon>Pseudomonadota</taxon>
        <taxon>Alphaproteobacteria</taxon>
        <taxon>Rhodospirillales</taxon>
        <taxon>Oceanibaculaceae</taxon>
        <taxon>Oceanibaculum</taxon>
    </lineage>
</organism>
<dbReference type="SUPFAM" id="SSF50998">
    <property type="entry name" value="Quinoprotein alcohol dehydrogenase-like"/>
    <property type="match status" value="1"/>
</dbReference>
<feature type="domain" description="Pyrrolo-quinoline quinone repeat" evidence="1">
    <location>
        <begin position="384"/>
        <end position="445"/>
    </location>
</feature>
<dbReference type="InterPro" id="IPR015943">
    <property type="entry name" value="WD40/YVTN_repeat-like_dom_sf"/>
</dbReference>
<evidence type="ECO:0000259" key="1">
    <source>
        <dbReference type="Pfam" id="PF13360"/>
    </source>
</evidence>
<sequence>MTRFRALTRWTLSVSVAVAFSGALAGCGWFGTKEAPPLPGERMAVLLFDSELKADPQVAELAVRLPRPVVNPDWAMAGGRSNHAMHHLALGDAPGVVWRADAGEGSGDEAVLIAPPIVAAGKVFTIDAEGMVSAFDARNGNRLWQVETAPEGEDSAVVGGGLGYANGRVYVGSGYAQVLALSAENGEQVWRSNMPAPVRAAPSVSDGRVFVITLDNQMIALSAETGERLWGHAGISEVAGLVGGASPAVERDVVIAPFSSGEIFALRAENGRLLWTDNLTAVRRVDAISSLADIRGLPVIDREIVLAISHSGRMAAVDRRIGARLWEKDIGGTQMPWVAGDYVFVISNDAELVALTRKEGFIRWITRLPRFEDEEDREDPIFWSGPVLAGDRLIVAGSHGEAVSVSPYTGEVLGRFDLPDGVSVTPVVADNTLYILTDDAELLALR</sequence>
<dbReference type="PANTHER" id="PTHR34512">
    <property type="entry name" value="CELL SURFACE PROTEIN"/>
    <property type="match status" value="1"/>
</dbReference>
<dbReference type="Pfam" id="PF13360">
    <property type="entry name" value="PQQ_2"/>
    <property type="match status" value="2"/>
</dbReference>
<gene>
    <name evidence="2" type="ORF">BCL74_1428</name>
</gene>
<dbReference type="AlphaFoldDB" id="A0A420WRM5"/>
<evidence type="ECO:0000313" key="2">
    <source>
        <dbReference type="EMBL" id="RKQ73639.1"/>
    </source>
</evidence>
<accession>A0A420WRM5</accession>
<protein>
    <submittedName>
        <fullName evidence="2">Outer membrane protein assembly factor BamB</fullName>
    </submittedName>
</protein>
<name>A0A420WRM5_9PROT</name>
<dbReference type="InterPro" id="IPR002372">
    <property type="entry name" value="PQQ_rpt_dom"/>
</dbReference>
<dbReference type="Gene3D" id="2.130.10.10">
    <property type="entry name" value="YVTN repeat-like/Quinoprotein amine dehydrogenase"/>
    <property type="match status" value="1"/>
</dbReference>
<dbReference type="OrthoDB" id="5290752at2"/>
<dbReference type="Proteomes" id="UP000277424">
    <property type="component" value="Unassembled WGS sequence"/>
</dbReference>
<proteinExistence type="predicted"/>
<dbReference type="PROSITE" id="PS51257">
    <property type="entry name" value="PROKAR_LIPOPROTEIN"/>
    <property type="match status" value="1"/>
</dbReference>
<dbReference type="InterPro" id="IPR011047">
    <property type="entry name" value="Quinoprotein_ADH-like_sf"/>
</dbReference>
<dbReference type="PANTHER" id="PTHR34512:SF30">
    <property type="entry name" value="OUTER MEMBRANE PROTEIN ASSEMBLY FACTOR BAMB"/>
    <property type="match status" value="1"/>
</dbReference>
<dbReference type="SMART" id="SM00564">
    <property type="entry name" value="PQQ"/>
    <property type="match status" value="7"/>
</dbReference>
<comment type="caution">
    <text evidence="2">The sequence shown here is derived from an EMBL/GenBank/DDBJ whole genome shotgun (WGS) entry which is preliminary data.</text>
</comment>
<reference evidence="2 3" key="1">
    <citation type="submission" date="2018-10" db="EMBL/GenBank/DDBJ databases">
        <title>Comparative analysis of microorganisms from saline springs in Andes Mountain Range, Colombia.</title>
        <authorList>
            <person name="Rubin E."/>
        </authorList>
    </citation>
    <scope>NUCLEOTIDE SEQUENCE [LARGE SCALE GENOMIC DNA]</scope>
    <source>
        <strain evidence="2 3">USBA 36</strain>
    </source>
</reference>
<dbReference type="InterPro" id="IPR018391">
    <property type="entry name" value="PQQ_b-propeller_rpt"/>
</dbReference>
<dbReference type="EMBL" id="RBIG01000001">
    <property type="protein sequence ID" value="RKQ73639.1"/>
    <property type="molecule type" value="Genomic_DNA"/>
</dbReference>
<feature type="domain" description="Pyrrolo-quinoline quinone repeat" evidence="1">
    <location>
        <begin position="129"/>
        <end position="366"/>
    </location>
</feature>
<evidence type="ECO:0000313" key="3">
    <source>
        <dbReference type="Proteomes" id="UP000277424"/>
    </source>
</evidence>
<dbReference type="RefSeq" id="WP_121218621.1">
    <property type="nucleotide sequence ID" value="NZ_RBIG01000001.1"/>
</dbReference>